<feature type="transmembrane region" description="Helical" evidence="7">
    <location>
        <begin position="238"/>
        <end position="262"/>
    </location>
</feature>
<evidence type="ECO:0000256" key="6">
    <source>
        <dbReference type="ARBA" id="ARBA00023136"/>
    </source>
</evidence>
<organism evidence="9 10">
    <name type="scientific">Salipaludibacillus agaradhaerens</name>
    <name type="common">Bacillus agaradhaerens</name>
    <dbReference type="NCBI Taxonomy" id="76935"/>
    <lineage>
        <taxon>Bacteria</taxon>
        <taxon>Bacillati</taxon>
        <taxon>Bacillota</taxon>
        <taxon>Bacilli</taxon>
        <taxon>Bacillales</taxon>
        <taxon>Bacillaceae</taxon>
    </lineage>
</organism>
<dbReference type="InterPro" id="IPR020846">
    <property type="entry name" value="MFS_dom"/>
</dbReference>
<dbReference type="CDD" id="cd06173">
    <property type="entry name" value="MFS_MefA_like"/>
    <property type="match status" value="1"/>
</dbReference>
<feature type="transmembrane region" description="Helical" evidence="7">
    <location>
        <begin position="304"/>
        <end position="321"/>
    </location>
</feature>
<feature type="transmembrane region" description="Helical" evidence="7">
    <location>
        <begin position="62"/>
        <end position="80"/>
    </location>
</feature>
<feature type="domain" description="Major facilitator superfamily (MFS) profile" evidence="8">
    <location>
        <begin position="237"/>
        <end position="417"/>
    </location>
</feature>
<sequence length="417" mass="46807">MNSQHTERDRTSIQKEVIWKNKSFVYMWLATIMYDFTFHVYLLALPLIIYDMSQSTLAMSTMRALDFAPNIILGIFIGVIVDRTKRKNFMRYSLLMQTLLLILLVILLKNATMSLWNIYIIGFLVSTFGYCFWNGFHSSLPQVVEGNQLTTANSAISLGYQINNTIGPGLAGVLLVSLSYSNGLIITIVGLNIVVGLISFSHIKENHLLRRNEKYHNLNPFWVDIKEGWLEVKQNHRLFSMTITILCLNIASGVSSAVIIFYALDKFNLTSDQLGMVIASTAIGGILAALSAKKSREMLRRGKLIIFAICIGASGQFLLFVSFHWNILMVGMMLIGFCSVFINVHYQTLRQESTPAHLLGRVSGTTSMLMKIATPISFLSAGLLGEMIDVHWIFLMSSMIMTALMIILIKLDVLTFA</sequence>
<feature type="transmembrane region" description="Helical" evidence="7">
    <location>
        <begin position="274"/>
        <end position="292"/>
    </location>
</feature>
<dbReference type="PROSITE" id="PS50850">
    <property type="entry name" value="MFS"/>
    <property type="match status" value="1"/>
</dbReference>
<dbReference type="Pfam" id="PF07690">
    <property type="entry name" value="MFS_1"/>
    <property type="match status" value="1"/>
</dbReference>
<dbReference type="PANTHER" id="PTHR23513:SF6">
    <property type="entry name" value="MAJOR FACILITATOR SUPERFAMILY ASSOCIATED DOMAIN-CONTAINING PROTEIN"/>
    <property type="match status" value="1"/>
</dbReference>
<dbReference type="InterPro" id="IPR011701">
    <property type="entry name" value="MFS"/>
</dbReference>
<accession>A0A9Q4B0X3</accession>
<dbReference type="AlphaFoldDB" id="A0A9Q4B0X3"/>
<keyword evidence="10" id="KW-1185">Reference proteome</keyword>
<protein>
    <submittedName>
        <fullName evidence="9">MFS transporter</fullName>
    </submittedName>
</protein>
<feature type="transmembrane region" description="Helical" evidence="7">
    <location>
        <begin position="184"/>
        <end position="203"/>
    </location>
</feature>
<feature type="transmembrane region" description="Helical" evidence="7">
    <location>
        <begin position="25"/>
        <end position="50"/>
    </location>
</feature>
<evidence type="ECO:0000313" key="10">
    <source>
        <dbReference type="Proteomes" id="UP001057753"/>
    </source>
</evidence>
<name>A0A9Q4B0X3_SALAG</name>
<keyword evidence="3" id="KW-1003">Cell membrane</keyword>
<dbReference type="Gene3D" id="1.20.1250.20">
    <property type="entry name" value="MFS general substrate transporter like domains"/>
    <property type="match status" value="1"/>
</dbReference>
<evidence type="ECO:0000256" key="5">
    <source>
        <dbReference type="ARBA" id="ARBA00022989"/>
    </source>
</evidence>
<reference evidence="9" key="1">
    <citation type="submission" date="2020-06" db="EMBL/GenBank/DDBJ databases">
        <title>Insight into the genomes of haloalkaliphilic bacilli from Kenyan soda lakes.</title>
        <authorList>
            <person name="Mwirichia R."/>
            <person name="Villamizar G.C."/>
            <person name="Poehlein A."/>
            <person name="Mugweru J."/>
            <person name="Kipnyargis A."/>
            <person name="Kiplimo D."/>
            <person name="Orwa P."/>
            <person name="Daniel R."/>
        </authorList>
    </citation>
    <scope>NUCLEOTIDE SEQUENCE</scope>
    <source>
        <strain evidence="9">B1096_S55</strain>
    </source>
</reference>
<keyword evidence="2" id="KW-0813">Transport</keyword>
<feature type="transmembrane region" description="Helical" evidence="7">
    <location>
        <begin position="390"/>
        <end position="409"/>
    </location>
</feature>
<evidence type="ECO:0000256" key="2">
    <source>
        <dbReference type="ARBA" id="ARBA00022448"/>
    </source>
</evidence>
<gene>
    <name evidence="9" type="ORF">HXA33_07140</name>
</gene>
<comment type="caution">
    <text evidence="9">The sequence shown here is derived from an EMBL/GenBank/DDBJ whole genome shotgun (WGS) entry which is preliminary data.</text>
</comment>
<evidence type="ECO:0000256" key="3">
    <source>
        <dbReference type="ARBA" id="ARBA00022475"/>
    </source>
</evidence>
<evidence type="ECO:0000313" key="9">
    <source>
        <dbReference type="EMBL" id="MCR6096322.1"/>
    </source>
</evidence>
<dbReference type="GO" id="GO:0022857">
    <property type="term" value="F:transmembrane transporter activity"/>
    <property type="evidence" value="ECO:0007669"/>
    <property type="project" value="InterPro"/>
</dbReference>
<dbReference type="GO" id="GO:0005886">
    <property type="term" value="C:plasma membrane"/>
    <property type="evidence" value="ECO:0007669"/>
    <property type="project" value="UniProtKB-SubCell"/>
</dbReference>
<evidence type="ECO:0000256" key="7">
    <source>
        <dbReference type="SAM" id="Phobius"/>
    </source>
</evidence>
<keyword evidence="4 7" id="KW-0812">Transmembrane</keyword>
<dbReference type="EMBL" id="JABXYM010000001">
    <property type="protein sequence ID" value="MCR6096322.1"/>
    <property type="molecule type" value="Genomic_DNA"/>
</dbReference>
<evidence type="ECO:0000256" key="4">
    <source>
        <dbReference type="ARBA" id="ARBA00022692"/>
    </source>
</evidence>
<keyword evidence="5 7" id="KW-1133">Transmembrane helix</keyword>
<comment type="subcellular location">
    <subcellularLocation>
        <location evidence="1">Cell membrane</location>
        <topology evidence="1">Multi-pass membrane protein</topology>
    </subcellularLocation>
</comment>
<keyword evidence="6 7" id="KW-0472">Membrane</keyword>
<feature type="transmembrane region" description="Helical" evidence="7">
    <location>
        <begin position="327"/>
        <end position="346"/>
    </location>
</feature>
<evidence type="ECO:0000256" key="1">
    <source>
        <dbReference type="ARBA" id="ARBA00004651"/>
    </source>
</evidence>
<dbReference type="SUPFAM" id="SSF103473">
    <property type="entry name" value="MFS general substrate transporter"/>
    <property type="match status" value="1"/>
</dbReference>
<dbReference type="InterPro" id="IPR036259">
    <property type="entry name" value="MFS_trans_sf"/>
</dbReference>
<dbReference type="PANTHER" id="PTHR23513">
    <property type="entry name" value="INTEGRAL MEMBRANE EFFLUX PROTEIN-RELATED"/>
    <property type="match status" value="1"/>
</dbReference>
<dbReference type="RefSeq" id="WP_257820957.1">
    <property type="nucleotide sequence ID" value="NZ_JABXYM010000001.1"/>
</dbReference>
<feature type="transmembrane region" description="Helical" evidence="7">
    <location>
        <begin position="358"/>
        <end position="384"/>
    </location>
</feature>
<dbReference type="Proteomes" id="UP001057753">
    <property type="component" value="Unassembled WGS sequence"/>
</dbReference>
<proteinExistence type="predicted"/>
<evidence type="ECO:0000259" key="8">
    <source>
        <dbReference type="PROSITE" id="PS50850"/>
    </source>
</evidence>